<evidence type="ECO:0000256" key="5">
    <source>
        <dbReference type="ARBA" id="ARBA00022946"/>
    </source>
</evidence>
<accession>A0A3L6Q092</accession>
<dbReference type="OrthoDB" id="774279at2759"/>
<sequence length="407" mass="46849">MALLASALMSHTAHRPGLRSHIGPNGDNLSWHLSSSEKSKRRCDLIRVRSRAWSSEVGQEHLPFETPRRDWFSHEFIFGAATSAYQIEGDWNDDGKGPSTWDHFCHNYPEMIANRSNGDVAVNSYHKEDVKMLKDMGMDAYRFSISWPRILPKGTLEGDKNYEGIKYYKNLINLLKENDYTHFAKVCFEHFGNKVKHWFTFNEPHIFYSFAYGTGEHAPGRCSPERKCATPSGDSLSEPYRVGHNIFLAHAEVVDLYKKYYKAGINWIKSYPKGLKDLLMIIKKRYGNPPIYITENGTADVDNGNLSMTDALDDSKRLDYLQRHISVIKDLGADVRGHFTWSLLDNFEWASGYTARFGLIYVDRNKGFKRHMKKSAKWFKQFNSTPWKVINDKHGDTVVLNPAFGQQ</sequence>
<dbReference type="PANTHER" id="PTHR10353">
    <property type="entry name" value="GLYCOSYL HYDROLASE"/>
    <property type="match status" value="1"/>
</dbReference>
<dbReference type="GO" id="GO:0005975">
    <property type="term" value="P:carbohydrate metabolic process"/>
    <property type="evidence" value="ECO:0007669"/>
    <property type="project" value="InterPro"/>
</dbReference>
<dbReference type="Pfam" id="PF00232">
    <property type="entry name" value="Glyco_hydro_1"/>
    <property type="match status" value="2"/>
</dbReference>
<dbReference type="GO" id="GO:0008422">
    <property type="term" value="F:beta-glucosidase activity"/>
    <property type="evidence" value="ECO:0007669"/>
    <property type="project" value="TreeGrafter"/>
</dbReference>
<reference evidence="9" key="1">
    <citation type="journal article" date="2019" name="Nat. Commun.">
        <title>The genome of broomcorn millet.</title>
        <authorList>
            <person name="Zou C."/>
            <person name="Miki D."/>
            <person name="Li D."/>
            <person name="Tang Q."/>
            <person name="Xiao L."/>
            <person name="Rajput S."/>
            <person name="Deng P."/>
            <person name="Jia W."/>
            <person name="Huang R."/>
            <person name="Zhang M."/>
            <person name="Sun Y."/>
            <person name="Hu J."/>
            <person name="Fu X."/>
            <person name="Schnable P.S."/>
            <person name="Li F."/>
            <person name="Zhang H."/>
            <person name="Feng B."/>
            <person name="Zhu X."/>
            <person name="Liu R."/>
            <person name="Schnable J.C."/>
            <person name="Zhu J.-K."/>
            <person name="Zhang H."/>
        </authorList>
    </citation>
    <scope>NUCLEOTIDE SEQUENCE [LARGE SCALE GENOMIC DNA]</scope>
</reference>
<evidence type="ECO:0000256" key="1">
    <source>
        <dbReference type="ARBA" id="ARBA00004229"/>
    </source>
</evidence>
<evidence type="ECO:0000256" key="2">
    <source>
        <dbReference type="ARBA" id="ARBA00010838"/>
    </source>
</evidence>
<comment type="subcellular location">
    <subcellularLocation>
        <location evidence="1">Plastid</location>
        <location evidence="1">Chloroplast</location>
    </subcellularLocation>
</comment>
<proteinExistence type="inferred from homology"/>
<dbReference type="SUPFAM" id="SSF51445">
    <property type="entry name" value="(Trans)glycosidases"/>
    <property type="match status" value="1"/>
</dbReference>
<keyword evidence="6" id="KW-0326">Glycosidase</keyword>
<dbReference type="AlphaFoldDB" id="A0A3L6Q092"/>
<evidence type="ECO:0000313" key="8">
    <source>
        <dbReference type="EMBL" id="RLM69395.1"/>
    </source>
</evidence>
<gene>
    <name evidence="8" type="ORF">C2845_PM17G02670</name>
</gene>
<evidence type="ECO:0000256" key="4">
    <source>
        <dbReference type="ARBA" id="ARBA00022640"/>
    </source>
</evidence>
<dbReference type="InterPro" id="IPR017853">
    <property type="entry name" value="GH"/>
</dbReference>
<keyword evidence="4" id="KW-0934">Plastid</keyword>
<comment type="caution">
    <text evidence="8">The sequence shown here is derived from an EMBL/GenBank/DDBJ whole genome shotgun (WGS) entry which is preliminary data.</text>
</comment>
<name>A0A3L6Q092_PANMI</name>
<dbReference type="EMBL" id="PQIB02000014">
    <property type="protein sequence ID" value="RLM69395.1"/>
    <property type="molecule type" value="Genomic_DNA"/>
</dbReference>
<dbReference type="Proteomes" id="UP000275267">
    <property type="component" value="Unassembled WGS sequence"/>
</dbReference>
<protein>
    <submittedName>
        <fullName evidence="8">Uncharacterized protein</fullName>
    </submittedName>
</protein>
<comment type="similarity">
    <text evidence="2 7">Belongs to the glycosyl hydrolase 1 family.</text>
</comment>
<keyword evidence="6" id="KW-0378">Hydrolase</keyword>
<dbReference type="PRINTS" id="PR00131">
    <property type="entry name" value="GLHYDRLASE1"/>
</dbReference>
<dbReference type="GO" id="GO:0009507">
    <property type="term" value="C:chloroplast"/>
    <property type="evidence" value="ECO:0007669"/>
    <property type="project" value="UniProtKB-SubCell"/>
</dbReference>
<organism evidence="8 9">
    <name type="scientific">Panicum miliaceum</name>
    <name type="common">Proso millet</name>
    <name type="synonym">Broomcorn millet</name>
    <dbReference type="NCBI Taxonomy" id="4540"/>
    <lineage>
        <taxon>Eukaryota</taxon>
        <taxon>Viridiplantae</taxon>
        <taxon>Streptophyta</taxon>
        <taxon>Embryophyta</taxon>
        <taxon>Tracheophyta</taxon>
        <taxon>Spermatophyta</taxon>
        <taxon>Magnoliopsida</taxon>
        <taxon>Liliopsida</taxon>
        <taxon>Poales</taxon>
        <taxon>Poaceae</taxon>
        <taxon>PACMAD clade</taxon>
        <taxon>Panicoideae</taxon>
        <taxon>Panicodae</taxon>
        <taxon>Paniceae</taxon>
        <taxon>Panicinae</taxon>
        <taxon>Panicum</taxon>
        <taxon>Panicum sect. Panicum</taxon>
    </lineage>
</organism>
<dbReference type="STRING" id="4540.A0A3L6Q092"/>
<keyword evidence="3" id="KW-0150">Chloroplast</keyword>
<evidence type="ECO:0000256" key="7">
    <source>
        <dbReference type="RuleBase" id="RU003690"/>
    </source>
</evidence>
<dbReference type="Gene3D" id="3.20.20.80">
    <property type="entry name" value="Glycosidases"/>
    <property type="match status" value="3"/>
</dbReference>
<evidence type="ECO:0000256" key="3">
    <source>
        <dbReference type="ARBA" id="ARBA00022528"/>
    </source>
</evidence>
<dbReference type="PANTHER" id="PTHR10353:SF326">
    <property type="entry name" value="4-HYDROXY-7-METHOXY-3-OXO-3,4-DIHYDRO-2H-1,4-BENZOXAZIN-2-YL GLUCOSIDE BETA-D-GLUCOSIDASE 1, CHLOROPLASTIC"/>
    <property type="match status" value="1"/>
</dbReference>
<evidence type="ECO:0000256" key="6">
    <source>
        <dbReference type="ARBA" id="ARBA00023295"/>
    </source>
</evidence>
<keyword evidence="9" id="KW-1185">Reference proteome</keyword>
<keyword evidence="5" id="KW-0809">Transit peptide</keyword>
<evidence type="ECO:0000313" key="9">
    <source>
        <dbReference type="Proteomes" id="UP000275267"/>
    </source>
</evidence>
<dbReference type="InterPro" id="IPR001360">
    <property type="entry name" value="Glyco_hydro_1"/>
</dbReference>